<name>A0A815MWJ2_ADIRI</name>
<dbReference type="Proteomes" id="UP000663852">
    <property type="component" value="Unassembled WGS sequence"/>
</dbReference>
<comment type="caution">
    <text evidence="1">The sequence shown here is derived from an EMBL/GenBank/DDBJ whole genome shotgun (WGS) entry which is preliminary data.</text>
</comment>
<proteinExistence type="predicted"/>
<dbReference type="AlphaFoldDB" id="A0A815MWJ2"/>
<evidence type="ECO:0000313" key="1">
    <source>
        <dbReference type="EMBL" id="CAF1430660.1"/>
    </source>
</evidence>
<accession>A0A815MWJ2</accession>
<protein>
    <submittedName>
        <fullName evidence="1">Uncharacterized protein</fullName>
    </submittedName>
</protein>
<gene>
    <name evidence="1" type="ORF">EDS130_LOCUS38179</name>
</gene>
<dbReference type="OrthoDB" id="10036907at2759"/>
<reference evidence="1" key="1">
    <citation type="submission" date="2021-02" db="EMBL/GenBank/DDBJ databases">
        <authorList>
            <person name="Nowell W R."/>
        </authorList>
    </citation>
    <scope>NUCLEOTIDE SEQUENCE</scope>
</reference>
<dbReference type="EMBL" id="CAJNOJ010000393">
    <property type="protein sequence ID" value="CAF1430660.1"/>
    <property type="molecule type" value="Genomic_DNA"/>
</dbReference>
<sequence length="128" mass="13774">MTQENLQRTNNRFATSTCAEFQEANGNPIFGCQVNPPTGNVSSCASVAACSSSVANYSVSSFSSYQIKTIIGVTKDGHLIYRPYLSAGTRVTSGFDAYNGIFHDSNGKYAYFATSTYPYLVGCFSPVN</sequence>
<evidence type="ECO:0000313" key="2">
    <source>
        <dbReference type="Proteomes" id="UP000663852"/>
    </source>
</evidence>
<organism evidence="1 2">
    <name type="scientific">Adineta ricciae</name>
    <name type="common">Rotifer</name>
    <dbReference type="NCBI Taxonomy" id="249248"/>
    <lineage>
        <taxon>Eukaryota</taxon>
        <taxon>Metazoa</taxon>
        <taxon>Spiralia</taxon>
        <taxon>Gnathifera</taxon>
        <taxon>Rotifera</taxon>
        <taxon>Eurotatoria</taxon>
        <taxon>Bdelloidea</taxon>
        <taxon>Adinetida</taxon>
        <taxon>Adinetidae</taxon>
        <taxon>Adineta</taxon>
    </lineage>
</organism>